<sequence>MGAVVANELLLPTMTQTWALLGGADKSEAVDSPNSPLVVSEGTAYVQQIQSYAKLYGGSGKERMKKRCLISELLVYISIHNDRLVSLDPESFLASIPYNKAHGDVFKSRLKNRSRDAIGLPKKATTARNLFIAEKRIELSEVGQRPTMAILEKHWDDFKEINQGNAGDYDRRAAEEKLVYRQKLENWLTVNHASQPLSLPWSEDALKEIENGPRKKRKKRRLPTDLRQSAASTPRPSVASSASDRPQSDVPSCRHLTSTPYHQRCFSVIVQMQQTGLCVTFHQNTERGLHVSALPSMLPEPSEHHVGPTEGTGVRVYDVLVGINSTSWGLGTSVPDLQQVTAFIGIQLPQTFIQLHFYRPIS</sequence>
<gene>
    <name evidence="2" type="ORF">DSPE1174_LOCUS10178</name>
</gene>
<dbReference type="EMBL" id="HBGS01019540">
    <property type="protein sequence ID" value="CAD9407308.1"/>
    <property type="molecule type" value="Transcribed_RNA"/>
</dbReference>
<reference evidence="2" key="1">
    <citation type="submission" date="2021-01" db="EMBL/GenBank/DDBJ databases">
        <authorList>
            <person name="Corre E."/>
            <person name="Pelletier E."/>
            <person name="Niang G."/>
            <person name="Scheremetjew M."/>
            <person name="Finn R."/>
            <person name="Kale V."/>
            <person name="Holt S."/>
            <person name="Cochrane G."/>
            <person name="Meng A."/>
            <person name="Brown T."/>
            <person name="Cohen L."/>
        </authorList>
    </citation>
    <scope>NUCLEOTIDE SEQUENCE</scope>
    <source>
        <strain evidence="2">CCMP1381</strain>
    </source>
</reference>
<proteinExistence type="predicted"/>
<evidence type="ECO:0000256" key="1">
    <source>
        <dbReference type="SAM" id="MobiDB-lite"/>
    </source>
</evidence>
<feature type="compositionally biased region" description="Polar residues" evidence="1">
    <location>
        <begin position="226"/>
        <end position="245"/>
    </location>
</feature>
<accession>A0A7S2BVA3</accession>
<organism evidence="2">
    <name type="scientific">Octactis speculum</name>
    <dbReference type="NCBI Taxonomy" id="3111310"/>
    <lineage>
        <taxon>Eukaryota</taxon>
        <taxon>Sar</taxon>
        <taxon>Stramenopiles</taxon>
        <taxon>Ochrophyta</taxon>
        <taxon>Dictyochophyceae</taxon>
        <taxon>Dictyochales</taxon>
        <taxon>Dictyochaceae</taxon>
        <taxon>Octactis</taxon>
    </lineage>
</organism>
<name>A0A7S2BVA3_9STRA</name>
<evidence type="ECO:0000313" key="2">
    <source>
        <dbReference type="EMBL" id="CAD9407308.1"/>
    </source>
</evidence>
<feature type="region of interest" description="Disordered" evidence="1">
    <location>
        <begin position="209"/>
        <end position="254"/>
    </location>
</feature>
<dbReference type="AlphaFoldDB" id="A0A7S2BVA3"/>
<protein>
    <submittedName>
        <fullName evidence="2">Uncharacterized protein</fullName>
    </submittedName>
</protein>